<feature type="transmembrane region" description="Helical" evidence="7">
    <location>
        <begin position="446"/>
        <end position="465"/>
    </location>
</feature>
<feature type="transmembrane region" description="Helical" evidence="7">
    <location>
        <begin position="503"/>
        <end position="526"/>
    </location>
</feature>
<feature type="region of interest" description="Disordered" evidence="8">
    <location>
        <begin position="330"/>
        <end position="376"/>
    </location>
</feature>
<evidence type="ECO:0000256" key="5">
    <source>
        <dbReference type="ARBA" id="ARBA00022989"/>
    </source>
</evidence>
<dbReference type="GO" id="GO:0043652">
    <property type="term" value="P:engulfment of apoptotic cell"/>
    <property type="evidence" value="ECO:0007669"/>
    <property type="project" value="TreeGrafter"/>
</dbReference>
<dbReference type="PANTHER" id="PTHR16024:SF27">
    <property type="entry name" value="XK-RELATED PROTEIN"/>
    <property type="match status" value="1"/>
</dbReference>
<feature type="transmembrane region" description="Helical" evidence="7">
    <location>
        <begin position="27"/>
        <end position="48"/>
    </location>
</feature>
<dbReference type="GO" id="GO:0070782">
    <property type="term" value="P:phosphatidylserine exposure on apoptotic cell surface"/>
    <property type="evidence" value="ECO:0007669"/>
    <property type="project" value="TreeGrafter"/>
</dbReference>
<feature type="compositionally biased region" description="Pro residues" evidence="8">
    <location>
        <begin position="332"/>
        <end position="343"/>
    </location>
</feature>
<protein>
    <recommendedName>
        <fullName evidence="7">XK-related protein</fullName>
    </recommendedName>
</protein>
<feature type="transmembrane region" description="Helical" evidence="7">
    <location>
        <begin position="102"/>
        <end position="121"/>
    </location>
</feature>
<dbReference type="RefSeq" id="XP_014471708.1">
    <property type="nucleotide sequence ID" value="XM_014616222.1"/>
</dbReference>
<feature type="region of interest" description="Disordered" evidence="8">
    <location>
        <begin position="246"/>
        <end position="295"/>
    </location>
</feature>
<evidence type="ECO:0000256" key="7">
    <source>
        <dbReference type="RuleBase" id="RU910716"/>
    </source>
</evidence>
<dbReference type="AlphaFoldDB" id="A0A6P3X0K1"/>
<name>A0A6P3X0K1_DINQU</name>
<evidence type="ECO:0000256" key="6">
    <source>
        <dbReference type="ARBA" id="ARBA00023136"/>
    </source>
</evidence>
<evidence type="ECO:0000313" key="9">
    <source>
        <dbReference type="Proteomes" id="UP000515204"/>
    </source>
</evidence>
<comment type="similarity">
    <text evidence="2 7">Belongs to the XK family.</text>
</comment>
<dbReference type="GO" id="GO:0005886">
    <property type="term" value="C:plasma membrane"/>
    <property type="evidence" value="ECO:0007669"/>
    <property type="project" value="UniProtKB-SubCell"/>
</dbReference>
<feature type="compositionally biased region" description="Low complexity" evidence="8">
    <location>
        <begin position="356"/>
        <end position="365"/>
    </location>
</feature>
<keyword evidence="6 7" id="KW-0472">Membrane</keyword>
<dbReference type="GO" id="GO:1902742">
    <property type="term" value="P:apoptotic process involved in development"/>
    <property type="evidence" value="ECO:0007669"/>
    <property type="project" value="TreeGrafter"/>
</dbReference>
<evidence type="ECO:0000256" key="2">
    <source>
        <dbReference type="ARBA" id="ARBA00008789"/>
    </source>
</evidence>
<feature type="transmembrane region" description="Helical" evidence="7">
    <location>
        <begin position="477"/>
        <end position="497"/>
    </location>
</feature>
<dbReference type="OrthoDB" id="8190653at2759"/>
<accession>A0A6P3X0K1</accession>
<feature type="compositionally biased region" description="Polar residues" evidence="8">
    <location>
        <begin position="281"/>
        <end position="292"/>
    </location>
</feature>
<evidence type="ECO:0000313" key="10">
    <source>
        <dbReference type="RefSeq" id="XP_014471707.1"/>
    </source>
</evidence>
<feature type="transmembrane region" description="Helical" evidence="7">
    <location>
        <begin position="190"/>
        <end position="209"/>
    </location>
</feature>
<dbReference type="GeneID" id="106742877"/>
<keyword evidence="3" id="KW-1003">Cell membrane</keyword>
<organism evidence="9 10">
    <name type="scientific">Dinoponera quadriceps</name>
    <name type="common">South American ant</name>
    <dbReference type="NCBI Taxonomy" id="609295"/>
    <lineage>
        <taxon>Eukaryota</taxon>
        <taxon>Metazoa</taxon>
        <taxon>Ecdysozoa</taxon>
        <taxon>Arthropoda</taxon>
        <taxon>Hexapoda</taxon>
        <taxon>Insecta</taxon>
        <taxon>Pterygota</taxon>
        <taxon>Neoptera</taxon>
        <taxon>Endopterygota</taxon>
        <taxon>Hymenoptera</taxon>
        <taxon>Apocrita</taxon>
        <taxon>Aculeata</taxon>
        <taxon>Formicoidea</taxon>
        <taxon>Formicidae</taxon>
        <taxon>Ponerinae</taxon>
        <taxon>Ponerini</taxon>
        <taxon>Dinoponera</taxon>
    </lineage>
</organism>
<dbReference type="PANTHER" id="PTHR16024">
    <property type="entry name" value="XK-RELATED PROTEIN"/>
    <property type="match status" value="1"/>
</dbReference>
<feature type="transmembrane region" description="Helical" evidence="7">
    <location>
        <begin position="63"/>
        <end position="82"/>
    </location>
</feature>
<dbReference type="Pfam" id="PF09815">
    <property type="entry name" value="XK-related"/>
    <property type="match status" value="2"/>
</dbReference>
<dbReference type="InterPro" id="IPR018629">
    <property type="entry name" value="XK-rel"/>
</dbReference>
<evidence type="ECO:0000313" key="11">
    <source>
        <dbReference type="RefSeq" id="XP_014471708.1"/>
    </source>
</evidence>
<proteinExistence type="inferred from homology"/>
<sequence length="540" mass="61763">MAQDLNTLCHRKSTRCMKVPLKSTEQIYLIFLVPAVISCFVYIVHFSADLVVAIQHFKENNPLWGSCTLIIMYAPALVYFILTISRPDWWMTDDDKVSKGVLGWFALQMCHFVGFVFFALYRYAGLIVLSVDAIKLTGDARMKTLNLAAAPAAIELYFFLQAWFQAAPQAVLQTYLLFKQNPMHRSYQSVMVHVVCILMSVVILAIQTASFQRFESQRLNGRRLPWAMWLKKYCVKEMESIEERAPLQAALPARDQDRTNAPSESTPPKDDETKPEVTVPGSVQQQPSPAQTESHRAFLDRQISVTPPLPPKNAHVTPPPTPLRGITTVAPLPIPDAPAPPRPDSVHRESQHEANAEANQQQQPAMDNPPSLKVPTRKYSEKGLEEDDPVGKFLAFLWWFLFILARVLAIVVAYEFYPISVIATLAVHYAVMLIYLFYYAKYYDAITFFVNLWLGLVYVFSLIEYRVKFKYADKWTLPYYVFVIVQNIALTLTWFIHANWDGFWYPYTVFVIVGCTVLCVLSTAVYRSLYKPKKCRVYSS</sequence>
<evidence type="ECO:0000256" key="8">
    <source>
        <dbReference type="SAM" id="MobiDB-lite"/>
    </source>
</evidence>
<feature type="compositionally biased region" description="Basic and acidic residues" evidence="8">
    <location>
        <begin position="344"/>
        <end position="355"/>
    </location>
</feature>
<keyword evidence="4 7" id="KW-0812">Transmembrane</keyword>
<dbReference type="InterPro" id="IPR050895">
    <property type="entry name" value="XK-related_scramblase"/>
</dbReference>
<reference evidence="10 11" key="1">
    <citation type="submission" date="2025-04" db="UniProtKB">
        <authorList>
            <consortium name="RefSeq"/>
        </authorList>
    </citation>
    <scope>IDENTIFICATION</scope>
</reference>
<evidence type="ECO:0000256" key="4">
    <source>
        <dbReference type="ARBA" id="ARBA00022692"/>
    </source>
</evidence>
<keyword evidence="5 7" id="KW-1133">Transmembrane helix</keyword>
<dbReference type="Proteomes" id="UP000515204">
    <property type="component" value="Unplaced"/>
</dbReference>
<evidence type="ECO:0000256" key="1">
    <source>
        <dbReference type="ARBA" id="ARBA00004651"/>
    </source>
</evidence>
<feature type="transmembrane region" description="Helical" evidence="7">
    <location>
        <begin position="396"/>
        <end position="414"/>
    </location>
</feature>
<keyword evidence="9" id="KW-1185">Reference proteome</keyword>
<comment type="subcellular location">
    <subcellularLocation>
        <location evidence="1">Cell membrane</location>
        <topology evidence="1">Multi-pass membrane protein</topology>
    </subcellularLocation>
    <subcellularLocation>
        <location evidence="7">Membrane</location>
        <topology evidence="7">Multi-pass membrane protein</topology>
    </subcellularLocation>
</comment>
<dbReference type="KEGG" id="dqu:106742877"/>
<feature type="transmembrane region" description="Helical" evidence="7">
    <location>
        <begin position="421"/>
        <end position="440"/>
    </location>
</feature>
<evidence type="ECO:0000256" key="3">
    <source>
        <dbReference type="ARBA" id="ARBA00022475"/>
    </source>
</evidence>
<gene>
    <name evidence="10 11" type="primary">LOC106742877</name>
</gene>
<dbReference type="RefSeq" id="XP_014471707.1">
    <property type="nucleotide sequence ID" value="XM_014616221.1"/>
</dbReference>